<dbReference type="Proteomes" id="UP001476583">
    <property type="component" value="Chromosome"/>
</dbReference>
<dbReference type="Pfam" id="PF08875">
    <property type="entry name" value="DUF1833"/>
    <property type="match status" value="1"/>
</dbReference>
<name>A0ABZ2RA73_ECTME</name>
<evidence type="ECO:0000313" key="1">
    <source>
        <dbReference type="EMBL" id="WXL23911.1"/>
    </source>
</evidence>
<sequence length="154" mass="17052">MSILRRLYASGGNEIIYDTVTISDGVQTYRLVKGFENMILGGVEFEGAGIDIAIPKRSATGTQNLVVAIDNTSGIPGKLLRDAQRAKRQVVVTFRQFTSDNPSTDAQRPLQFAMKSATITNGKLQITAGYFDLLNTAWPRRLYTLNKFRGLTYL</sequence>
<evidence type="ECO:0000313" key="2">
    <source>
        <dbReference type="Proteomes" id="UP001476583"/>
    </source>
</evidence>
<proteinExistence type="predicted"/>
<protein>
    <submittedName>
        <fullName evidence="1">DUF1833 family protein</fullName>
    </submittedName>
</protein>
<gene>
    <name evidence="1" type="ORF">WG219_11145</name>
</gene>
<dbReference type="EMBL" id="CP148074">
    <property type="protein sequence ID" value="WXL23911.1"/>
    <property type="molecule type" value="Genomic_DNA"/>
</dbReference>
<reference evidence="1 2" key="1">
    <citation type="submission" date="2024-03" db="EMBL/GenBank/DDBJ databases">
        <title>Complete genome of BD2.</title>
        <authorList>
            <person name="Cao G."/>
        </authorList>
    </citation>
    <scope>NUCLEOTIDE SEQUENCE [LARGE SCALE GENOMIC DNA]</scope>
    <source>
        <strain evidence="1 2">BD2</strain>
    </source>
</reference>
<accession>A0ABZ2RA73</accession>
<dbReference type="InterPro" id="IPR014974">
    <property type="entry name" value="DUF1833"/>
</dbReference>
<keyword evidence="2" id="KW-1185">Reference proteome</keyword>
<organism evidence="1 2">
    <name type="scientific">Ectopseudomonas mendocina</name>
    <name type="common">Pseudomonas mendocina</name>
    <dbReference type="NCBI Taxonomy" id="300"/>
    <lineage>
        <taxon>Bacteria</taxon>
        <taxon>Pseudomonadati</taxon>
        <taxon>Pseudomonadota</taxon>
        <taxon>Gammaproteobacteria</taxon>
        <taxon>Pseudomonadales</taxon>
        <taxon>Pseudomonadaceae</taxon>
        <taxon>Ectopseudomonas</taxon>
    </lineage>
</organism>